<dbReference type="OrthoDB" id="4485682at2759"/>
<feature type="region of interest" description="Disordered" evidence="1">
    <location>
        <begin position="1"/>
        <end position="46"/>
    </location>
</feature>
<evidence type="ECO:0008006" key="4">
    <source>
        <dbReference type="Google" id="ProtNLM"/>
    </source>
</evidence>
<sequence length="731" mass="84546">MRRRLLVDGSSDESEYAGSDTDGGVESDTDLTDDETCVDEDNEQGEGVEDQAWLFADENHLPEHYLQQLETFDETEYTKEDYKDSSTRLLDRIEDQWNQCWTYLGKDNLRAYTTVSVRTLHTFFDWLLDQRQGKGGRKRRGTKFASSLGTYWKVYRLVYERATSVKIDGKMNRSMHKVLRKLAKKHGLKKIGRDKACMYIEDQTLVLQTNLETTEKRYSHGRYRIQAHLYLQLGGFTANRPQALLNLCYRHIQVTLLRDPEGGPHRVLLEFTFEFTKEFLGIKDMNTFPLPEIIYDESLIFSPHVFLLGVLFRDQAFAAYNLTSPEELSRLHIPQSRNELPLRLNQELDDIPVFRKAVRTPNGWVISDDEPLPYSTLLPWIRMLGQITGFAQVTRPYSLRYAGGKAFNENGNVSEAMQNLMMGHANIGTFLKHYLSRRVTVDTQAVVRGIQPQDALMRAACTMSRSIDRRRPRRLTPEQSASVNDHPTIRSLLDRRERLKRTIKNATNHLKYKKLNRTINQERQRQRHALLQDVKERWEYEQPVRDVEQQLAGIEIKDGLEVVHNDLLPAQKELIDAILAHPGLSLEEEIRRRNKAIRAVMRYCGIEEGRMYPSRPKRSSGCITLPGKSEDASQLDLDEEALEAAKVLVYKETRPRVCFVCLGNENLPTELRTHSFHTSGDLSKHFKRKHLANTRKGESIRCNLCQVDLNNKMHWQRHAHDVHGTVSLGAT</sequence>
<dbReference type="EMBL" id="MCFA01000280">
    <property type="protein sequence ID" value="ORX95381.1"/>
    <property type="molecule type" value="Genomic_DNA"/>
</dbReference>
<dbReference type="STRING" id="1231657.A0A1Y1YBG1"/>
<dbReference type="AlphaFoldDB" id="A0A1Y1YBG1"/>
<dbReference type="Pfam" id="PF11917">
    <property type="entry name" value="DUF3435"/>
    <property type="match status" value="1"/>
</dbReference>
<organism evidence="2 3">
    <name type="scientific">Clohesyomyces aquaticus</name>
    <dbReference type="NCBI Taxonomy" id="1231657"/>
    <lineage>
        <taxon>Eukaryota</taxon>
        <taxon>Fungi</taxon>
        <taxon>Dikarya</taxon>
        <taxon>Ascomycota</taxon>
        <taxon>Pezizomycotina</taxon>
        <taxon>Dothideomycetes</taxon>
        <taxon>Pleosporomycetidae</taxon>
        <taxon>Pleosporales</taxon>
        <taxon>Lindgomycetaceae</taxon>
        <taxon>Clohesyomyces</taxon>
    </lineage>
</organism>
<dbReference type="InterPro" id="IPR021842">
    <property type="entry name" value="DUF3435"/>
</dbReference>
<evidence type="ECO:0000256" key="1">
    <source>
        <dbReference type="SAM" id="MobiDB-lite"/>
    </source>
</evidence>
<proteinExistence type="predicted"/>
<gene>
    <name evidence="2" type="ORF">BCR34DRAFT_607969</name>
</gene>
<evidence type="ECO:0000313" key="3">
    <source>
        <dbReference type="Proteomes" id="UP000193144"/>
    </source>
</evidence>
<keyword evidence="3" id="KW-1185">Reference proteome</keyword>
<protein>
    <recommendedName>
        <fullName evidence="4">C2H2 finger domain protein</fullName>
    </recommendedName>
</protein>
<name>A0A1Y1YBG1_9PLEO</name>
<comment type="caution">
    <text evidence="2">The sequence shown here is derived from an EMBL/GenBank/DDBJ whole genome shotgun (WGS) entry which is preliminary data.</text>
</comment>
<feature type="compositionally biased region" description="Acidic residues" evidence="1">
    <location>
        <begin position="23"/>
        <end position="46"/>
    </location>
</feature>
<evidence type="ECO:0000313" key="2">
    <source>
        <dbReference type="EMBL" id="ORX95381.1"/>
    </source>
</evidence>
<dbReference type="PANTHER" id="PTHR37535">
    <property type="entry name" value="FLUG DOMAIN PROTEIN"/>
    <property type="match status" value="1"/>
</dbReference>
<accession>A0A1Y1YBG1</accession>
<reference evidence="2 3" key="1">
    <citation type="submission" date="2016-07" db="EMBL/GenBank/DDBJ databases">
        <title>Pervasive Adenine N6-methylation of Active Genes in Fungi.</title>
        <authorList>
            <consortium name="DOE Joint Genome Institute"/>
            <person name="Mondo S.J."/>
            <person name="Dannebaum R.O."/>
            <person name="Kuo R.C."/>
            <person name="Labutti K."/>
            <person name="Haridas S."/>
            <person name="Kuo A."/>
            <person name="Salamov A."/>
            <person name="Ahrendt S.R."/>
            <person name="Lipzen A."/>
            <person name="Sullivan W."/>
            <person name="Andreopoulos W.B."/>
            <person name="Clum A."/>
            <person name="Lindquist E."/>
            <person name="Daum C."/>
            <person name="Ramamoorthy G.K."/>
            <person name="Gryganskyi A."/>
            <person name="Culley D."/>
            <person name="Magnuson J.K."/>
            <person name="James T.Y."/>
            <person name="O'Malley M.A."/>
            <person name="Stajich J.E."/>
            <person name="Spatafora J.W."/>
            <person name="Visel A."/>
            <person name="Grigoriev I.V."/>
        </authorList>
    </citation>
    <scope>NUCLEOTIDE SEQUENCE [LARGE SCALE GENOMIC DNA]</scope>
    <source>
        <strain evidence="2 3">CBS 115471</strain>
    </source>
</reference>
<dbReference type="Proteomes" id="UP000193144">
    <property type="component" value="Unassembled WGS sequence"/>
</dbReference>
<dbReference type="PANTHER" id="PTHR37535:SF2">
    <property type="entry name" value="FINGER DOMAIN PROTEIN, PUTATIVE (AFU_ORTHOLOGUE AFUA_6G09300)-RELATED"/>
    <property type="match status" value="1"/>
</dbReference>